<reference evidence="1 2" key="1">
    <citation type="submission" date="2016-12" db="EMBL/GenBank/DDBJ databases">
        <authorList>
            <person name="Song W.-J."/>
            <person name="Kurnit D.M."/>
        </authorList>
    </citation>
    <scope>NUCLEOTIDE SEQUENCE [LARGE SCALE GENOMIC DNA]</scope>
    <source>
        <strain evidence="1 2">DSM 11393</strain>
    </source>
</reference>
<sequence length="152" mass="16925">MKNILQKLFVLFVLLIFIFALSACGKSSMPKPPKSNQELSFEAVGGKLVNNNCIAIQGTLSGAVDNLNDIVFEFEPIDDNSCTTCPFTSRERQVFSAWNLGIKAENPNFSKLYCPQLKGKGVLKGFRWRLVATNVYLNLPNVISTEVLTYLK</sequence>
<protein>
    <recommendedName>
        <fullName evidence="3">Lipoprotein</fullName>
    </recommendedName>
</protein>
<name>A0A1M7TAL2_9BACT</name>
<evidence type="ECO:0000313" key="1">
    <source>
        <dbReference type="EMBL" id="SHN67769.1"/>
    </source>
</evidence>
<accession>A0A1M7TAL2</accession>
<dbReference type="Proteomes" id="UP000186469">
    <property type="component" value="Unassembled WGS sequence"/>
</dbReference>
<evidence type="ECO:0008006" key="3">
    <source>
        <dbReference type="Google" id="ProtNLM"/>
    </source>
</evidence>
<dbReference type="STRING" id="1121455.SAMN02745728_01783"/>
<evidence type="ECO:0000313" key="2">
    <source>
        <dbReference type="Proteomes" id="UP000186469"/>
    </source>
</evidence>
<keyword evidence="2" id="KW-1185">Reference proteome</keyword>
<dbReference type="EMBL" id="FRDI01000009">
    <property type="protein sequence ID" value="SHN67769.1"/>
    <property type="molecule type" value="Genomic_DNA"/>
</dbReference>
<organism evidence="1 2">
    <name type="scientific">Desulfovibrio litoralis DSM 11393</name>
    <dbReference type="NCBI Taxonomy" id="1121455"/>
    <lineage>
        <taxon>Bacteria</taxon>
        <taxon>Pseudomonadati</taxon>
        <taxon>Thermodesulfobacteriota</taxon>
        <taxon>Desulfovibrionia</taxon>
        <taxon>Desulfovibrionales</taxon>
        <taxon>Desulfovibrionaceae</taxon>
        <taxon>Desulfovibrio</taxon>
    </lineage>
</organism>
<dbReference type="RefSeq" id="WP_072697472.1">
    <property type="nucleotide sequence ID" value="NZ_FRDI01000009.1"/>
</dbReference>
<gene>
    <name evidence="1" type="ORF">SAMN02745728_01783</name>
</gene>
<dbReference type="OrthoDB" id="5470981at2"/>
<proteinExistence type="predicted"/>
<dbReference type="AlphaFoldDB" id="A0A1M7TAL2"/>
<dbReference type="PROSITE" id="PS51257">
    <property type="entry name" value="PROKAR_LIPOPROTEIN"/>
    <property type="match status" value="1"/>
</dbReference>